<sequence length="76" mass="7970">MAALGRYEGRMSGQGRPDGEVYLEFLPVGRQVKVTAIDAATGVEVSVMGPSSAAAADLKALALRKLNRRLADLGEP</sequence>
<dbReference type="HOGENOM" id="CLU_2828494_0_0_5"/>
<evidence type="ECO:0000259" key="1">
    <source>
        <dbReference type="Pfam" id="PF21839"/>
    </source>
</evidence>
<keyword evidence="2" id="KW-0489">Methyltransferase</keyword>
<gene>
    <name evidence="2" type="ordered locus">SL003B_1915</name>
</gene>
<keyword evidence="3" id="KW-1185">Reference proteome</keyword>
<dbReference type="InterPro" id="IPR054193">
    <property type="entry name" value="DUF6898"/>
</dbReference>
<dbReference type="AlphaFoldDB" id="F2IWL6"/>
<evidence type="ECO:0000313" key="2">
    <source>
        <dbReference type="EMBL" id="ADZ70341.1"/>
    </source>
</evidence>
<dbReference type="GO" id="GO:0008168">
    <property type="term" value="F:methyltransferase activity"/>
    <property type="evidence" value="ECO:0007669"/>
    <property type="project" value="UniProtKB-KW"/>
</dbReference>
<evidence type="ECO:0000313" key="3">
    <source>
        <dbReference type="Proteomes" id="UP000008130"/>
    </source>
</evidence>
<dbReference type="GO" id="GO:0032259">
    <property type="term" value="P:methylation"/>
    <property type="evidence" value="ECO:0007669"/>
    <property type="project" value="UniProtKB-KW"/>
</dbReference>
<keyword evidence="2" id="KW-0808">Transferase</keyword>
<accession>F2IWL6</accession>
<organism evidence="2 3">
    <name type="scientific">Polymorphum gilvum (strain LMG 25793 / CGMCC 1.9160 / SL003B-26A1)</name>
    <dbReference type="NCBI Taxonomy" id="991905"/>
    <lineage>
        <taxon>Bacteria</taxon>
        <taxon>Pseudomonadati</taxon>
        <taxon>Pseudomonadota</taxon>
        <taxon>Alphaproteobacteria</taxon>
        <taxon>Rhodobacterales</taxon>
        <taxon>Paracoccaceae</taxon>
        <taxon>Polymorphum</taxon>
    </lineage>
</organism>
<dbReference type="STRING" id="991905.SL003B_1915"/>
<proteinExistence type="predicted"/>
<feature type="domain" description="DUF6898" evidence="1">
    <location>
        <begin position="18"/>
        <end position="71"/>
    </location>
</feature>
<dbReference type="Proteomes" id="UP000008130">
    <property type="component" value="Chromosome"/>
</dbReference>
<dbReference type="EMBL" id="CP002568">
    <property type="protein sequence ID" value="ADZ70341.1"/>
    <property type="molecule type" value="Genomic_DNA"/>
</dbReference>
<dbReference type="KEGG" id="pgv:SL003B_1915"/>
<protein>
    <submittedName>
        <fullName evidence="2">Serine hydroxymethyltransferase</fullName>
    </submittedName>
</protein>
<reference evidence="2 3" key="1">
    <citation type="journal article" date="2011" name="J. Bacteriol.">
        <title>Complete genome sequence of Polymorphum gilvum SL003B-26A1T, a crude oil-degrading bacterium from oil-polluted saline soil.</title>
        <authorList>
            <person name="Li S.G."/>
            <person name="Tang Y.Q."/>
            <person name="Nie Y."/>
            <person name="Cai M."/>
            <person name="Wu X.L."/>
        </authorList>
    </citation>
    <scope>NUCLEOTIDE SEQUENCE [LARGE SCALE GENOMIC DNA]</scope>
    <source>
        <strain evidence="3">LMG 25793 / CGMCC 1.9160 / SL003B-26A1</strain>
    </source>
</reference>
<dbReference type="Pfam" id="PF21839">
    <property type="entry name" value="DUF6898"/>
    <property type="match status" value="1"/>
</dbReference>
<dbReference type="eggNOG" id="ENOG50333FG">
    <property type="taxonomic scope" value="Bacteria"/>
</dbReference>
<name>F2IWL6_POLGS</name>